<protein>
    <submittedName>
        <fullName evidence="1">Uncharacterized protein</fullName>
    </submittedName>
</protein>
<dbReference type="PANTHER" id="PTHR48449:SF1">
    <property type="entry name" value="DUF1985 DOMAIN-CONTAINING PROTEIN"/>
    <property type="match status" value="1"/>
</dbReference>
<dbReference type="Proteomes" id="UP001177003">
    <property type="component" value="Chromosome 1"/>
</dbReference>
<dbReference type="EMBL" id="OX465077">
    <property type="protein sequence ID" value="CAI9268851.1"/>
    <property type="molecule type" value="Genomic_DNA"/>
</dbReference>
<evidence type="ECO:0000313" key="1">
    <source>
        <dbReference type="EMBL" id="CAI9268851.1"/>
    </source>
</evidence>
<accession>A0AA35V8G9</accession>
<reference evidence="1" key="1">
    <citation type="submission" date="2023-04" db="EMBL/GenBank/DDBJ databases">
        <authorList>
            <person name="Vijverberg K."/>
            <person name="Xiong W."/>
            <person name="Schranz E."/>
        </authorList>
    </citation>
    <scope>NUCLEOTIDE SEQUENCE</scope>
</reference>
<dbReference type="PANTHER" id="PTHR48449">
    <property type="entry name" value="DUF1985 DOMAIN-CONTAINING PROTEIN"/>
    <property type="match status" value="1"/>
</dbReference>
<gene>
    <name evidence="1" type="ORF">LSALG_LOCUS9252</name>
</gene>
<dbReference type="AlphaFoldDB" id="A0AA35V8G9"/>
<proteinExistence type="predicted"/>
<name>A0AA35V8G9_LACSI</name>
<sequence>MIGHLSIKASCHKLHEVLSRLNGLVRDLFSTTSFGYLLDLTAQSRDELLIHGLLLHMLRPTAETDADERLYFRFSRRTLSFEPEEFCLVIGLYMGRCPNSMIEFSTMYKHRYGENTFQSRVFPYRTDTSLVVEDLELLILNQRFNAISAQDGVRAIFLYIPNQDMDMGDVSSNPGKWGMRMWYIVHKNQIEFNEDDHVGNSPEDDSRKQIVKKKKKKKEVVASDIVDAKNHILRPVVKEGRPVKQLKPSQYLSSPYVSVQNATPISYRWGNTQRNNRSPYLTAIPQHF</sequence>
<evidence type="ECO:0000313" key="2">
    <source>
        <dbReference type="Proteomes" id="UP001177003"/>
    </source>
</evidence>
<keyword evidence="2" id="KW-1185">Reference proteome</keyword>
<organism evidence="1 2">
    <name type="scientific">Lactuca saligna</name>
    <name type="common">Willowleaf lettuce</name>
    <dbReference type="NCBI Taxonomy" id="75948"/>
    <lineage>
        <taxon>Eukaryota</taxon>
        <taxon>Viridiplantae</taxon>
        <taxon>Streptophyta</taxon>
        <taxon>Embryophyta</taxon>
        <taxon>Tracheophyta</taxon>
        <taxon>Spermatophyta</taxon>
        <taxon>Magnoliopsida</taxon>
        <taxon>eudicotyledons</taxon>
        <taxon>Gunneridae</taxon>
        <taxon>Pentapetalae</taxon>
        <taxon>asterids</taxon>
        <taxon>campanulids</taxon>
        <taxon>Asterales</taxon>
        <taxon>Asteraceae</taxon>
        <taxon>Cichorioideae</taxon>
        <taxon>Cichorieae</taxon>
        <taxon>Lactucinae</taxon>
        <taxon>Lactuca</taxon>
    </lineage>
</organism>